<dbReference type="PANTHER" id="PTHR42790">
    <property type="entry name" value="AMINOTRANSFERASE"/>
    <property type="match status" value="1"/>
</dbReference>
<comment type="subunit">
    <text evidence="3">Homodimer.</text>
</comment>
<evidence type="ECO:0000256" key="5">
    <source>
        <dbReference type="ARBA" id="ARBA00022679"/>
    </source>
</evidence>
<dbReference type="PANTHER" id="PTHR42790:SF19">
    <property type="entry name" value="KYNURENINE_ALPHA-AMINOADIPATE AMINOTRANSFERASE, MITOCHONDRIAL"/>
    <property type="match status" value="1"/>
</dbReference>
<dbReference type="CDD" id="cd00609">
    <property type="entry name" value="AAT_like"/>
    <property type="match status" value="1"/>
</dbReference>
<gene>
    <name evidence="8" type="ORF">SAMN02746098_04306</name>
</gene>
<keyword evidence="9" id="KW-1185">Reference proteome</keyword>
<evidence type="ECO:0000313" key="9">
    <source>
        <dbReference type="Proteomes" id="UP000183954"/>
    </source>
</evidence>
<dbReference type="STRING" id="1121420.SAMN02746098_04306"/>
<keyword evidence="5" id="KW-0808">Transferase</keyword>
<comment type="similarity">
    <text evidence="2">Belongs to the class-I pyridoxal-phosphate-dependent aminotransferase family.</text>
</comment>
<dbReference type="GO" id="GO:1901605">
    <property type="term" value="P:alpha-amino acid metabolic process"/>
    <property type="evidence" value="ECO:0007669"/>
    <property type="project" value="TreeGrafter"/>
</dbReference>
<evidence type="ECO:0000259" key="7">
    <source>
        <dbReference type="Pfam" id="PF00155"/>
    </source>
</evidence>
<dbReference type="GO" id="GO:0008483">
    <property type="term" value="F:transaminase activity"/>
    <property type="evidence" value="ECO:0007669"/>
    <property type="project" value="UniProtKB-KW"/>
</dbReference>
<comment type="cofactor">
    <cofactor evidence="1">
        <name>pyridoxal 5'-phosphate</name>
        <dbReference type="ChEBI" id="CHEBI:597326"/>
    </cofactor>
</comment>
<name>A0A1M6C7P4_9FIRM</name>
<sequence>MPYTFAERVNHMQNSAIRELLKVTEQPQIISFAGGLPAPELFPLKEIQESYAQVFGTGDPSVLQYGTTEGYLPLREEIAAQMRIKGIQTEAENIFLTNGSQQGLDLIAKLFINPGDIVLLQNPSYLGAIQTFRSYQANFETIPTNGPGIDSAALELSIKLNRPKIIYLAPTYQNPTGTTLTVEERKMVLRIASKYNIPIIEDDPYCELHYDGSSILPIRSYSTEDEVVYLGTFSKTLAPGLRLGWIVGGKDLITKLVVAKQGTDLHTSTLLQKATHYYLTHFNPIQHIERIRQAYKIRRNLMLNELKKNFNDQAIWTEPSGGMFIWLTLPEAYDTLKLLPYALASNVAYVPGANFYTDGKSYSNMRLNFSNPSPLQIKQGIKRLASILPNY</sequence>
<feature type="domain" description="Aminotransferase class I/classII large" evidence="7">
    <location>
        <begin position="60"/>
        <end position="384"/>
    </location>
</feature>
<evidence type="ECO:0000256" key="2">
    <source>
        <dbReference type="ARBA" id="ARBA00007441"/>
    </source>
</evidence>
<dbReference type="InterPro" id="IPR015422">
    <property type="entry name" value="PyrdxlP-dep_Trfase_small"/>
</dbReference>
<evidence type="ECO:0000256" key="3">
    <source>
        <dbReference type="ARBA" id="ARBA00011738"/>
    </source>
</evidence>
<dbReference type="FunFam" id="3.40.640.10:FF:000053">
    <property type="entry name" value="Aminotransferase, class I"/>
    <property type="match status" value="1"/>
</dbReference>
<dbReference type="OrthoDB" id="9808770at2"/>
<dbReference type="Gene3D" id="3.40.640.10">
    <property type="entry name" value="Type I PLP-dependent aspartate aminotransferase-like (Major domain)"/>
    <property type="match status" value="1"/>
</dbReference>
<dbReference type="InterPro" id="IPR015424">
    <property type="entry name" value="PyrdxlP-dep_Trfase"/>
</dbReference>
<dbReference type="RefSeq" id="WP_073032065.1">
    <property type="nucleotide sequence ID" value="NZ_FQXJ01000020.1"/>
</dbReference>
<dbReference type="EMBL" id="FQXJ01000020">
    <property type="protein sequence ID" value="SHI57012.1"/>
    <property type="molecule type" value="Genomic_DNA"/>
</dbReference>
<dbReference type="Gene3D" id="3.90.1150.10">
    <property type="entry name" value="Aspartate Aminotransferase, domain 1"/>
    <property type="match status" value="1"/>
</dbReference>
<dbReference type="InterPro" id="IPR015421">
    <property type="entry name" value="PyrdxlP-dep_Trfase_major"/>
</dbReference>
<dbReference type="SUPFAM" id="SSF53383">
    <property type="entry name" value="PLP-dependent transferases"/>
    <property type="match status" value="1"/>
</dbReference>
<dbReference type="Proteomes" id="UP000183954">
    <property type="component" value="Unassembled WGS sequence"/>
</dbReference>
<accession>A0A1M6C7P4</accession>
<dbReference type="GO" id="GO:0030170">
    <property type="term" value="F:pyridoxal phosphate binding"/>
    <property type="evidence" value="ECO:0007669"/>
    <property type="project" value="InterPro"/>
</dbReference>
<dbReference type="InterPro" id="IPR050859">
    <property type="entry name" value="Class-I_PLP-dep_aminotransf"/>
</dbReference>
<dbReference type="Pfam" id="PF00155">
    <property type="entry name" value="Aminotran_1_2"/>
    <property type="match status" value="1"/>
</dbReference>
<keyword evidence="6" id="KW-0663">Pyridoxal phosphate</keyword>
<evidence type="ECO:0000313" key="8">
    <source>
        <dbReference type="EMBL" id="SHI57012.1"/>
    </source>
</evidence>
<organism evidence="8 9">
    <name type="scientific">Desulfosporosinus lacus DSM 15449</name>
    <dbReference type="NCBI Taxonomy" id="1121420"/>
    <lineage>
        <taxon>Bacteria</taxon>
        <taxon>Bacillati</taxon>
        <taxon>Bacillota</taxon>
        <taxon>Clostridia</taxon>
        <taxon>Eubacteriales</taxon>
        <taxon>Desulfitobacteriaceae</taxon>
        <taxon>Desulfosporosinus</taxon>
    </lineage>
</organism>
<evidence type="ECO:0000256" key="6">
    <source>
        <dbReference type="ARBA" id="ARBA00022898"/>
    </source>
</evidence>
<keyword evidence="4" id="KW-0032">Aminotransferase</keyword>
<proteinExistence type="inferred from homology"/>
<evidence type="ECO:0000256" key="4">
    <source>
        <dbReference type="ARBA" id="ARBA00022576"/>
    </source>
</evidence>
<protein>
    <submittedName>
        <fullName evidence="8">2-aminoadipate transaminase</fullName>
    </submittedName>
</protein>
<reference evidence="9" key="1">
    <citation type="submission" date="2016-11" db="EMBL/GenBank/DDBJ databases">
        <authorList>
            <person name="Varghese N."/>
            <person name="Submissions S."/>
        </authorList>
    </citation>
    <scope>NUCLEOTIDE SEQUENCE [LARGE SCALE GENOMIC DNA]</scope>
    <source>
        <strain evidence="9">DSM 15449</strain>
    </source>
</reference>
<dbReference type="AlphaFoldDB" id="A0A1M6C7P4"/>
<evidence type="ECO:0000256" key="1">
    <source>
        <dbReference type="ARBA" id="ARBA00001933"/>
    </source>
</evidence>
<dbReference type="InterPro" id="IPR004839">
    <property type="entry name" value="Aminotransferase_I/II_large"/>
</dbReference>